<reference evidence="2" key="1">
    <citation type="journal article" date="2019" name="Plant Biotechnol. J.">
        <title>Genome sequencing of the Australian wild diploid species Gossypium australe highlights disease resistance and delayed gland morphogenesis.</title>
        <authorList>
            <person name="Cai Y."/>
            <person name="Cai X."/>
            <person name="Wang Q."/>
            <person name="Wang P."/>
            <person name="Zhang Y."/>
            <person name="Cai C."/>
            <person name="Xu Y."/>
            <person name="Wang K."/>
            <person name="Zhou Z."/>
            <person name="Wang C."/>
            <person name="Geng S."/>
            <person name="Li B."/>
            <person name="Dong Q."/>
            <person name="Hou Y."/>
            <person name="Wang H."/>
            <person name="Ai P."/>
            <person name="Liu Z."/>
            <person name="Yi F."/>
            <person name="Sun M."/>
            <person name="An G."/>
            <person name="Cheng J."/>
            <person name="Zhang Y."/>
            <person name="Shi Q."/>
            <person name="Xie Y."/>
            <person name="Shi X."/>
            <person name="Chang Y."/>
            <person name="Huang F."/>
            <person name="Chen Y."/>
            <person name="Hong S."/>
            <person name="Mi L."/>
            <person name="Sun Q."/>
            <person name="Zhang L."/>
            <person name="Zhou B."/>
            <person name="Peng R."/>
            <person name="Zhang X."/>
            <person name="Liu F."/>
        </authorList>
    </citation>
    <scope>NUCLEOTIDE SEQUENCE [LARGE SCALE GENOMIC DNA]</scope>
    <source>
        <strain evidence="2">cv. PA1801</strain>
    </source>
</reference>
<gene>
    <name evidence="1" type="ORF">EPI10_024068</name>
</gene>
<dbReference type="EMBL" id="SMMG02000005">
    <property type="protein sequence ID" value="KAA3473709.1"/>
    <property type="molecule type" value="Genomic_DNA"/>
</dbReference>
<evidence type="ECO:0000313" key="1">
    <source>
        <dbReference type="EMBL" id="KAA3473709.1"/>
    </source>
</evidence>
<evidence type="ECO:0000313" key="2">
    <source>
        <dbReference type="Proteomes" id="UP000325315"/>
    </source>
</evidence>
<name>A0A5B6VVY0_9ROSI</name>
<sequence length="131" mass="15527">MTRSCITLIKSYQDPEQLIRCNRPTMNTDPLAVINLPQKIPLFDDPRGQVNIRKQVPMEQKNVARTTTIQMIKNRLQFKGNMMEDPNKHLKRLLQLYDTFKYNRVSNDVVLLWLFPFSLYDNATDWLDLLE</sequence>
<accession>A0A5B6VVY0</accession>
<dbReference type="OrthoDB" id="1740797at2759"/>
<comment type="caution">
    <text evidence="1">The sequence shown here is derived from an EMBL/GenBank/DDBJ whole genome shotgun (WGS) entry which is preliminary data.</text>
</comment>
<dbReference type="Proteomes" id="UP000325315">
    <property type="component" value="Unassembled WGS sequence"/>
</dbReference>
<dbReference type="AlphaFoldDB" id="A0A5B6VVY0"/>
<organism evidence="1 2">
    <name type="scientific">Gossypium australe</name>
    <dbReference type="NCBI Taxonomy" id="47621"/>
    <lineage>
        <taxon>Eukaryota</taxon>
        <taxon>Viridiplantae</taxon>
        <taxon>Streptophyta</taxon>
        <taxon>Embryophyta</taxon>
        <taxon>Tracheophyta</taxon>
        <taxon>Spermatophyta</taxon>
        <taxon>Magnoliopsida</taxon>
        <taxon>eudicotyledons</taxon>
        <taxon>Gunneridae</taxon>
        <taxon>Pentapetalae</taxon>
        <taxon>rosids</taxon>
        <taxon>malvids</taxon>
        <taxon>Malvales</taxon>
        <taxon>Malvaceae</taxon>
        <taxon>Malvoideae</taxon>
        <taxon>Gossypium</taxon>
    </lineage>
</organism>
<keyword evidence="2" id="KW-1185">Reference proteome</keyword>
<proteinExistence type="predicted"/>
<protein>
    <submittedName>
        <fullName evidence="1">RING-H2 finger protein ATL63</fullName>
    </submittedName>
</protein>